<comment type="caution">
    <text evidence="9">The sequence shown here is derived from an EMBL/GenBank/DDBJ whole genome shotgun (WGS) entry which is preliminary data.</text>
</comment>
<dbReference type="GO" id="GO:0020037">
    <property type="term" value="F:heme binding"/>
    <property type="evidence" value="ECO:0007669"/>
    <property type="project" value="InterPro"/>
</dbReference>
<dbReference type="GO" id="GO:0016705">
    <property type="term" value="F:oxidoreductase activity, acting on paired donors, with incorporation or reduction of molecular oxygen"/>
    <property type="evidence" value="ECO:0007669"/>
    <property type="project" value="InterPro"/>
</dbReference>
<dbReference type="InterPro" id="IPR050121">
    <property type="entry name" value="Cytochrome_P450_monoxygenase"/>
</dbReference>
<keyword evidence="8" id="KW-0812">Transmembrane</keyword>
<dbReference type="InterPro" id="IPR001128">
    <property type="entry name" value="Cyt_P450"/>
</dbReference>
<dbReference type="Gene3D" id="1.10.630.10">
    <property type="entry name" value="Cytochrome P450"/>
    <property type="match status" value="1"/>
</dbReference>
<comment type="similarity">
    <text evidence="2">Belongs to the cytochrome P450 family.</text>
</comment>
<dbReference type="InterPro" id="IPR036396">
    <property type="entry name" value="Cyt_P450_sf"/>
</dbReference>
<keyword evidence="4 7" id="KW-0479">Metal-binding</keyword>
<reference evidence="9" key="1">
    <citation type="journal article" date="2023" name="Mol. Phylogenet. Evol.">
        <title>Genome-scale phylogeny and comparative genomics of the fungal order Sordariales.</title>
        <authorList>
            <person name="Hensen N."/>
            <person name="Bonometti L."/>
            <person name="Westerberg I."/>
            <person name="Brannstrom I.O."/>
            <person name="Guillou S."/>
            <person name="Cros-Aarteil S."/>
            <person name="Calhoun S."/>
            <person name="Haridas S."/>
            <person name="Kuo A."/>
            <person name="Mondo S."/>
            <person name="Pangilinan J."/>
            <person name="Riley R."/>
            <person name="LaButti K."/>
            <person name="Andreopoulos B."/>
            <person name="Lipzen A."/>
            <person name="Chen C."/>
            <person name="Yan M."/>
            <person name="Daum C."/>
            <person name="Ng V."/>
            <person name="Clum A."/>
            <person name="Steindorff A."/>
            <person name="Ohm R.A."/>
            <person name="Martin F."/>
            <person name="Silar P."/>
            <person name="Natvig D.O."/>
            <person name="Lalanne C."/>
            <person name="Gautier V."/>
            <person name="Ament-Velasquez S.L."/>
            <person name="Kruys A."/>
            <person name="Hutchinson M.I."/>
            <person name="Powell A.J."/>
            <person name="Barry K."/>
            <person name="Miller A.N."/>
            <person name="Grigoriev I.V."/>
            <person name="Debuchy R."/>
            <person name="Gladieux P."/>
            <person name="Hiltunen Thoren M."/>
            <person name="Johannesson H."/>
        </authorList>
    </citation>
    <scope>NUCLEOTIDE SEQUENCE</scope>
    <source>
        <strain evidence="9">CBS 990.96</strain>
    </source>
</reference>
<keyword evidence="8" id="KW-0472">Membrane</keyword>
<reference evidence="9" key="2">
    <citation type="submission" date="2023-05" db="EMBL/GenBank/DDBJ databases">
        <authorList>
            <consortium name="Lawrence Berkeley National Laboratory"/>
            <person name="Steindorff A."/>
            <person name="Hensen N."/>
            <person name="Bonometti L."/>
            <person name="Westerberg I."/>
            <person name="Brannstrom I.O."/>
            <person name="Guillou S."/>
            <person name="Cros-Aarteil S."/>
            <person name="Calhoun S."/>
            <person name="Haridas S."/>
            <person name="Kuo A."/>
            <person name="Mondo S."/>
            <person name="Pangilinan J."/>
            <person name="Riley R."/>
            <person name="Labutti K."/>
            <person name="Andreopoulos B."/>
            <person name="Lipzen A."/>
            <person name="Chen C."/>
            <person name="Yanf M."/>
            <person name="Daum C."/>
            <person name="Ng V."/>
            <person name="Clum A."/>
            <person name="Ohm R."/>
            <person name="Martin F."/>
            <person name="Silar P."/>
            <person name="Natvig D."/>
            <person name="Lalanne C."/>
            <person name="Gautier V."/>
            <person name="Ament-Velasquez S.L."/>
            <person name="Kruys A."/>
            <person name="Hutchinson M.I."/>
            <person name="Powell A.J."/>
            <person name="Barry K."/>
            <person name="Miller A.N."/>
            <person name="Grigoriev I.V."/>
            <person name="Debuchy R."/>
            <person name="Gladieux P."/>
            <person name="Thoren M.H."/>
            <person name="Johannesson H."/>
        </authorList>
    </citation>
    <scope>NUCLEOTIDE SEQUENCE</scope>
    <source>
        <strain evidence="9">CBS 990.96</strain>
    </source>
</reference>
<evidence type="ECO:0000313" key="9">
    <source>
        <dbReference type="EMBL" id="KAK4226607.1"/>
    </source>
</evidence>
<dbReference type="GO" id="GO:0004497">
    <property type="term" value="F:monooxygenase activity"/>
    <property type="evidence" value="ECO:0007669"/>
    <property type="project" value="UniProtKB-KW"/>
</dbReference>
<dbReference type="PRINTS" id="PR00385">
    <property type="entry name" value="P450"/>
</dbReference>
<feature type="binding site" description="axial binding residue" evidence="7">
    <location>
        <position position="504"/>
    </location>
    <ligand>
        <name>heme</name>
        <dbReference type="ChEBI" id="CHEBI:30413"/>
    </ligand>
    <ligandPart>
        <name>Fe</name>
        <dbReference type="ChEBI" id="CHEBI:18248"/>
    </ligandPart>
</feature>
<dbReference type="Proteomes" id="UP001301958">
    <property type="component" value="Unassembled WGS sequence"/>
</dbReference>
<dbReference type="AlphaFoldDB" id="A0AAN7GXG7"/>
<evidence type="ECO:0000256" key="8">
    <source>
        <dbReference type="SAM" id="Phobius"/>
    </source>
</evidence>
<dbReference type="GO" id="GO:0005506">
    <property type="term" value="F:iron ion binding"/>
    <property type="evidence" value="ECO:0007669"/>
    <property type="project" value="InterPro"/>
</dbReference>
<dbReference type="PRINTS" id="PR00465">
    <property type="entry name" value="EP450IV"/>
</dbReference>
<dbReference type="EMBL" id="MU865345">
    <property type="protein sequence ID" value="KAK4226607.1"/>
    <property type="molecule type" value="Genomic_DNA"/>
</dbReference>
<feature type="transmembrane region" description="Helical" evidence="8">
    <location>
        <begin position="41"/>
        <end position="59"/>
    </location>
</feature>
<keyword evidence="5 7" id="KW-0408">Iron</keyword>
<keyword evidence="8" id="KW-1133">Transmembrane helix</keyword>
<evidence type="ECO:0000256" key="1">
    <source>
        <dbReference type="ARBA" id="ARBA00001971"/>
    </source>
</evidence>
<evidence type="ECO:0000313" key="10">
    <source>
        <dbReference type="Proteomes" id="UP001301958"/>
    </source>
</evidence>
<dbReference type="PANTHER" id="PTHR24305">
    <property type="entry name" value="CYTOCHROME P450"/>
    <property type="match status" value="1"/>
</dbReference>
<organism evidence="9 10">
    <name type="scientific">Podospora fimiseda</name>
    <dbReference type="NCBI Taxonomy" id="252190"/>
    <lineage>
        <taxon>Eukaryota</taxon>
        <taxon>Fungi</taxon>
        <taxon>Dikarya</taxon>
        <taxon>Ascomycota</taxon>
        <taxon>Pezizomycotina</taxon>
        <taxon>Sordariomycetes</taxon>
        <taxon>Sordariomycetidae</taxon>
        <taxon>Sordariales</taxon>
        <taxon>Podosporaceae</taxon>
        <taxon>Podospora</taxon>
    </lineage>
</organism>
<dbReference type="SUPFAM" id="SSF48264">
    <property type="entry name" value="Cytochrome P450"/>
    <property type="match status" value="1"/>
</dbReference>
<proteinExistence type="inferred from homology"/>
<keyword evidence="6" id="KW-0503">Monooxygenase</keyword>
<keyword evidence="3 7" id="KW-0349">Heme</keyword>
<dbReference type="PANTHER" id="PTHR24305:SF166">
    <property type="entry name" value="CYTOCHROME P450 12A4, MITOCHONDRIAL-RELATED"/>
    <property type="match status" value="1"/>
</dbReference>
<evidence type="ECO:0000256" key="6">
    <source>
        <dbReference type="ARBA" id="ARBA00023033"/>
    </source>
</evidence>
<keyword evidence="10" id="KW-1185">Reference proteome</keyword>
<name>A0AAN7GXG7_9PEZI</name>
<evidence type="ECO:0000256" key="4">
    <source>
        <dbReference type="ARBA" id="ARBA00022723"/>
    </source>
</evidence>
<protein>
    <submittedName>
        <fullName evidence="9">Cytochrome P450</fullName>
    </submittedName>
</protein>
<evidence type="ECO:0000256" key="3">
    <source>
        <dbReference type="ARBA" id="ARBA00022617"/>
    </source>
</evidence>
<sequence>MMDVQFTLVLSLVEALGLTIFQQHNYGSINLSSMVSYQTITTYILSYILHLFVAQYVTIKLYRIFIWPRLFSPLRHIPGPKTPFYSPLGSMPAILSGDSPIDTYVTWAKMWPTTPFIRFLSIFNTETLIAVTPEATKEVFTTHCYDFKKPAIVANYMSHILGTRGVLFIEGDAHKAARKRLNPLFAGTNVKRMLPLFQQKAREMTNWFTSKLDSNGTQTIDVANVYNMMTIDIIGIAVFGIELENLSSTDNQQKKWDFLSCYKMLFEQSTLSAILTFINAAVPIRWIPLKANRDFTGASRQVRKMTTEVVRNRMREVNEKTQFGTVSGGNDLLTMMIEDVWKFRQGEGLDEEYIVDEMLTFLLAGHETSANALLWATYAMAVKPDVQDKLRAEIATLFEKDEHKVPTMGEIESLPYLNCFLKEVLRLYSPALFGYREAINDLYLCGEFIPKGTTIMYSPHVTCSSEAIWGPTAGQFIPERWEKSEGPATDPYSTNNFINGPRVCVGKQFALVEIKTLLVEIVPRFRLGMSPQLKALGGKLPKMMNPGVTYRPADALYVTFERI</sequence>
<dbReference type="InterPro" id="IPR002403">
    <property type="entry name" value="Cyt_P450_E_grp-IV"/>
</dbReference>
<evidence type="ECO:0000256" key="2">
    <source>
        <dbReference type="ARBA" id="ARBA00010617"/>
    </source>
</evidence>
<dbReference type="Pfam" id="PF00067">
    <property type="entry name" value="p450"/>
    <property type="match status" value="1"/>
</dbReference>
<keyword evidence="6" id="KW-0560">Oxidoreductase</keyword>
<evidence type="ECO:0000256" key="5">
    <source>
        <dbReference type="ARBA" id="ARBA00023004"/>
    </source>
</evidence>
<comment type="cofactor">
    <cofactor evidence="1 7">
        <name>heme</name>
        <dbReference type="ChEBI" id="CHEBI:30413"/>
    </cofactor>
</comment>
<accession>A0AAN7GXG7</accession>
<evidence type="ECO:0000256" key="7">
    <source>
        <dbReference type="PIRSR" id="PIRSR602403-1"/>
    </source>
</evidence>
<gene>
    <name evidence="9" type="ORF">QBC38DRAFT_480194</name>
</gene>